<accession>F7W9C6</accession>
<dbReference type="AlphaFoldDB" id="F7W9C6"/>
<dbReference type="GeneID" id="10804851"/>
<dbReference type="EMBL" id="CABT02000051">
    <property type="protein sequence ID" value="CCC13917.1"/>
    <property type="molecule type" value="Genomic_DNA"/>
</dbReference>
<feature type="region of interest" description="Disordered" evidence="1">
    <location>
        <begin position="1"/>
        <end position="38"/>
    </location>
</feature>
<dbReference type="eggNOG" id="ENOG502RJNT">
    <property type="taxonomic scope" value="Eukaryota"/>
</dbReference>
<name>F7W9C6_SORMK</name>
<reference evidence="2 3" key="1">
    <citation type="journal article" date="2010" name="PLoS Genet.">
        <title>De novo assembly of a 40 Mb eukaryotic genome from short sequence reads: Sordaria macrospora, a model organism for fungal morphogenesis.</title>
        <authorList>
            <person name="Nowrousian M."/>
            <person name="Stajich J."/>
            <person name="Chu M."/>
            <person name="Engh I."/>
            <person name="Espagne E."/>
            <person name="Halliday K."/>
            <person name="Kamerewerd J."/>
            <person name="Kempken F."/>
            <person name="Knab B."/>
            <person name="Kuo H.C."/>
            <person name="Osiewacz H.D."/>
            <person name="Poeggeler S."/>
            <person name="Read N."/>
            <person name="Seiler S."/>
            <person name="Smith K."/>
            <person name="Zickler D."/>
            <person name="Kueck U."/>
            <person name="Freitag M."/>
        </authorList>
    </citation>
    <scope>NUCLEOTIDE SEQUENCE [LARGE SCALE GENOMIC DNA]</scope>
    <source>
        <strain evidence="3">ATCC MYA-333 / DSM 997 / K(L3346) / K-hell</strain>
        <tissue evidence="2">Mycelium</tissue>
    </source>
</reference>
<dbReference type="HOGENOM" id="CLU_123132_0_0_1"/>
<dbReference type="VEuPathDB" id="FungiDB:SMAC_08426"/>
<dbReference type="Proteomes" id="UP000001881">
    <property type="component" value="Unassembled WGS sequence"/>
</dbReference>
<comment type="caution">
    <text evidence="2">The sequence shown here is derived from an EMBL/GenBank/DDBJ whole genome shotgun (WGS) entry which is preliminary data.</text>
</comment>
<keyword evidence="3" id="KW-1185">Reference proteome</keyword>
<evidence type="ECO:0000256" key="1">
    <source>
        <dbReference type="SAM" id="MobiDB-lite"/>
    </source>
</evidence>
<sequence length="156" mass="16801">MQQDVEELRRGLQQIATQAASGSSQANNAQADDDMDMMEGDMGPDELAALGAAEAAALVATNSTTQLSTVMRDGISGLIDCVSTIEIPPKFVFAALVRLYDSSGDARMLEKWERFQKQGLLDQSYCLHGILYWGHDDHRVANASAKKGPSVVAGRI</sequence>
<gene>
    <name evidence="2" type="ORF">SMAC_08426</name>
</gene>
<evidence type="ECO:0000313" key="3">
    <source>
        <dbReference type="Proteomes" id="UP000001881"/>
    </source>
</evidence>
<dbReference type="OrthoDB" id="10336155at2759"/>
<dbReference type="InParanoid" id="F7W9C6"/>
<evidence type="ECO:0000313" key="2">
    <source>
        <dbReference type="EMBL" id="CCC13917.1"/>
    </source>
</evidence>
<protein>
    <submittedName>
        <fullName evidence="2">WGS project CABT00000000 data, contig 2.51</fullName>
    </submittedName>
</protein>
<feature type="compositionally biased region" description="Low complexity" evidence="1">
    <location>
        <begin position="13"/>
        <end position="30"/>
    </location>
</feature>
<dbReference type="KEGG" id="smp:10804851"/>
<proteinExistence type="predicted"/>
<feature type="compositionally biased region" description="Basic and acidic residues" evidence="1">
    <location>
        <begin position="1"/>
        <end position="10"/>
    </location>
</feature>
<organism evidence="2 3">
    <name type="scientific">Sordaria macrospora (strain ATCC MYA-333 / DSM 997 / K(L3346) / K-hell)</name>
    <dbReference type="NCBI Taxonomy" id="771870"/>
    <lineage>
        <taxon>Eukaryota</taxon>
        <taxon>Fungi</taxon>
        <taxon>Dikarya</taxon>
        <taxon>Ascomycota</taxon>
        <taxon>Pezizomycotina</taxon>
        <taxon>Sordariomycetes</taxon>
        <taxon>Sordariomycetidae</taxon>
        <taxon>Sordariales</taxon>
        <taxon>Sordariaceae</taxon>
        <taxon>Sordaria</taxon>
    </lineage>
</organism>